<dbReference type="EMBL" id="FMXO01000022">
    <property type="protein sequence ID" value="SDB60779.1"/>
    <property type="molecule type" value="Genomic_DNA"/>
</dbReference>
<dbReference type="AlphaFoldDB" id="A0A1G6ETB2"/>
<evidence type="ECO:0000313" key="2">
    <source>
        <dbReference type="Proteomes" id="UP000198771"/>
    </source>
</evidence>
<accession>A0A1G6ETB2</accession>
<dbReference type="RefSeq" id="WP_092123802.1">
    <property type="nucleotide sequence ID" value="NZ_FMXO01000022.1"/>
</dbReference>
<reference evidence="1 2" key="1">
    <citation type="submission" date="2016-10" db="EMBL/GenBank/DDBJ databases">
        <authorList>
            <person name="de Groot N.N."/>
        </authorList>
    </citation>
    <scope>NUCLEOTIDE SEQUENCE [LARGE SCALE GENOMIC DNA]</scope>
    <source>
        <strain evidence="1 2">ASO4-2</strain>
    </source>
</reference>
<dbReference type="STRING" id="617002.SAMN05660653_03140"/>
<evidence type="ECO:0000313" key="1">
    <source>
        <dbReference type="EMBL" id="SDB60779.1"/>
    </source>
</evidence>
<sequence length="86" mass="9913">MQMTIRIPEEYMTQVHDISLRTGLKKSDIARLAIKDFLERFDEVQGQENKPINKASDLIGVVTSGIPDLGRNHRRYILKGMKDRES</sequence>
<keyword evidence="2" id="KW-1185">Reference proteome</keyword>
<name>A0A1G6ETB2_9BACT</name>
<evidence type="ECO:0008006" key="3">
    <source>
        <dbReference type="Google" id="ProtNLM"/>
    </source>
</evidence>
<dbReference type="Proteomes" id="UP000198771">
    <property type="component" value="Unassembled WGS sequence"/>
</dbReference>
<organism evidence="1 2">
    <name type="scientific">Desulfonatronum thiosulfatophilum</name>
    <dbReference type="NCBI Taxonomy" id="617002"/>
    <lineage>
        <taxon>Bacteria</taxon>
        <taxon>Pseudomonadati</taxon>
        <taxon>Thermodesulfobacteriota</taxon>
        <taxon>Desulfovibrionia</taxon>
        <taxon>Desulfovibrionales</taxon>
        <taxon>Desulfonatronaceae</taxon>
        <taxon>Desulfonatronum</taxon>
    </lineage>
</organism>
<gene>
    <name evidence="1" type="ORF">SAMN05660653_03140</name>
</gene>
<protein>
    <recommendedName>
        <fullName evidence="3">Ribbon-helix-helix protein, copG family</fullName>
    </recommendedName>
</protein>
<dbReference type="OrthoDB" id="5471936at2"/>
<proteinExistence type="predicted"/>